<dbReference type="GeneID" id="98119566"/>
<feature type="region of interest" description="Disordered" evidence="12">
    <location>
        <begin position="517"/>
        <end position="544"/>
    </location>
</feature>
<protein>
    <recommendedName>
        <fullName evidence="4 11">Protein PBN1</fullName>
    </recommendedName>
</protein>
<organism evidence="13 14">
    <name type="scientific">Ceratocystis lukuohia</name>
    <dbReference type="NCBI Taxonomy" id="2019550"/>
    <lineage>
        <taxon>Eukaryota</taxon>
        <taxon>Fungi</taxon>
        <taxon>Dikarya</taxon>
        <taxon>Ascomycota</taxon>
        <taxon>Pezizomycotina</taxon>
        <taxon>Sordariomycetes</taxon>
        <taxon>Hypocreomycetidae</taxon>
        <taxon>Microascales</taxon>
        <taxon>Ceratocystidaceae</taxon>
        <taxon>Ceratocystis</taxon>
    </lineage>
</organism>
<evidence type="ECO:0000313" key="13">
    <source>
        <dbReference type="EMBL" id="KAL2886340.1"/>
    </source>
</evidence>
<comment type="function">
    <text evidence="11">Required for proper folding and/or the stability of a subset of proteins in the endoplasmic reticulum. Component of glycosylphosphatidylinositol-mannosyltransferase 1 which transfers the first of the 4 mannoses in the GPI-anchor precursors during GPI-anchor biosynthesis. Probably acts by stabilizing the mannosyltransferase GPI14.</text>
</comment>
<comment type="similarity">
    <text evidence="3 11">Belongs to the PIGX family.</text>
</comment>
<evidence type="ECO:0000256" key="3">
    <source>
        <dbReference type="ARBA" id="ARBA00010345"/>
    </source>
</evidence>
<dbReference type="EMBL" id="JABSNW010000006">
    <property type="protein sequence ID" value="KAL2886340.1"/>
    <property type="molecule type" value="Genomic_DNA"/>
</dbReference>
<accession>A0ABR4MDI9</accession>
<keyword evidence="9 11" id="KW-0472">Membrane</keyword>
<evidence type="ECO:0000256" key="1">
    <source>
        <dbReference type="ARBA" id="ARBA00004643"/>
    </source>
</evidence>
<reference evidence="13 14" key="1">
    <citation type="submission" date="2020-05" db="EMBL/GenBank/DDBJ databases">
        <title>Ceratocystis lukuohia genome.</title>
        <authorList>
            <person name="Harrington T.C."/>
            <person name="Kim K."/>
            <person name="Mayers C.G."/>
        </authorList>
    </citation>
    <scope>NUCLEOTIDE SEQUENCE [LARGE SCALE GENOMIC DNA]</scope>
    <source>
        <strain evidence="13 14">C4212</strain>
    </source>
</reference>
<sequence>MRHRITFVHRPEESIEPDALALTETSISGPALSEAMREDRFTVGLSELPENVGLALESFSELHLRWASTRPYESVAPFTARVTPGFHLFSALEKNIDAVEQLPSCDSPALCAFVSEAFGPLDCSDPEAFTKRLAEDNPSAPSDVYQFYQPVASLDAFSEFLKAKFCPLGQSVEICNEVAGHMKDLISLDLSYDKAAKIVRLIMTWPMKKHTINISSLPDSSEAPYRTEVGILTKGVPAHLNPGQVGMGGLVSVLGESKKPSAVLFSFPSRHQRAEATFSARFLPPTGLHPVWKLQMSSGAPPETSEQTSCTPHVYLTLPRSIFVDRYQLADQLFAQSKNISALRYSSSPVDLEKPEYATPTWGSAVLLDLVPPAAVNADGSTANAPWTVEIPLHLRYLEPSNTGYTDLAIPYPAVFWACGAVPASDSDKLGNNPFDRANVGYDSLFEQGTVFWHVTPEPATQRASASAAAAQLTSRVSVPVLNARASGWVELGTAAAVIAGFVWVVWCLSAGASMARKTVPKKKGDEKTKGDGAETKTKAKKSQ</sequence>
<feature type="compositionally biased region" description="Basic and acidic residues" evidence="12">
    <location>
        <begin position="523"/>
        <end position="538"/>
    </location>
</feature>
<dbReference type="SMART" id="SM00780">
    <property type="entry name" value="PIG-X"/>
    <property type="match status" value="1"/>
</dbReference>
<keyword evidence="7 11" id="KW-0256">Endoplasmic reticulum</keyword>
<feature type="transmembrane region" description="Helical" evidence="11">
    <location>
        <begin position="492"/>
        <end position="514"/>
    </location>
</feature>
<evidence type="ECO:0000256" key="4">
    <source>
        <dbReference type="ARBA" id="ARBA00020410"/>
    </source>
</evidence>
<name>A0ABR4MDI9_9PEZI</name>
<evidence type="ECO:0000256" key="11">
    <source>
        <dbReference type="RuleBase" id="RU366056"/>
    </source>
</evidence>
<dbReference type="PANTHER" id="PTHR28533">
    <property type="entry name" value="PROTEIN PBN1"/>
    <property type="match status" value="1"/>
</dbReference>
<evidence type="ECO:0000256" key="10">
    <source>
        <dbReference type="ARBA" id="ARBA00023180"/>
    </source>
</evidence>
<dbReference type="InterPro" id="IPR042322">
    <property type="entry name" value="Pbn1"/>
</dbReference>
<gene>
    <name evidence="13" type="ORF">HOO65_060170</name>
</gene>
<proteinExistence type="inferred from homology"/>
<evidence type="ECO:0000256" key="9">
    <source>
        <dbReference type="ARBA" id="ARBA00023136"/>
    </source>
</evidence>
<dbReference type="Proteomes" id="UP001610728">
    <property type="component" value="Unassembled WGS sequence"/>
</dbReference>
<evidence type="ECO:0000256" key="12">
    <source>
        <dbReference type="SAM" id="MobiDB-lite"/>
    </source>
</evidence>
<keyword evidence="6 11" id="KW-0812">Transmembrane</keyword>
<evidence type="ECO:0000256" key="6">
    <source>
        <dbReference type="ARBA" id="ARBA00022692"/>
    </source>
</evidence>
<keyword evidence="10" id="KW-0325">Glycoprotein</keyword>
<comment type="pathway">
    <text evidence="2 11">Glycolipid biosynthesis; glycosylphosphatidylinositol-anchor biosynthesis.</text>
</comment>
<keyword evidence="14" id="KW-1185">Reference proteome</keyword>
<dbReference type="PANTHER" id="PTHR28533:SF1">
    <property type="entry name" value="PROTEIN PBN1"/>
    <property type="match status" value="1"/>
</dbReference>
<evidence type="ECO:0000256" key="7">
    <source>
        <dbReference type="ARBA" id="ARBA00022824"/>
    </source>
</evidence>
<evidence type="ECO:0000256" key="2">
    <source>
        <dbReference type="ARBA" id="ARBA00004687"/>
    </source>
</evidence>
<comment type="subcellular location">
    <subcellularLocation>
        <location evidence="11">Endoplasmic reticulum membrane</location>
        <topology evidence="11">Single-pass membrane protein</topology>
    </subcellularLocation>
    <subcellularLocation>
        <location evidence="1">Endoplasmic reticulum membrane</location>
        <topology evidence="1">Single-pass type III membrane protein</topology>
    </subcellularLocation>
</comment>
<evidence type="ECO:0000256" key="8">
    <source>
        <dbReference type="ARBA" id="ARBA00022989"/>
    </source>
</evidence>
<dbReference type="InterPro" id="IPR013233">
    <property type="entry name" value="PIG-X/PBN1"/>
</dbReference>
<dbReference type="RefSeq" id="XP_070857520.1">
    <property type="nucleotide sequence ID" value="XM_071003807.1"/>
</dbReference>
<keyword evidence="5 11" id="KW-0337">GPI-anchor biosynthesis</keyword>
<keyword evidence="8 11" id="KW-1133">Transmembrane helix</keyword>
<evidence type="ECO:0000313" key="14">
    <source>
        <dbReference type="Proteomes" id="UP001610728"/>
    </source>
</evidence>
<dbReference type="Pfam" id="PF08320">
    <property type="entry name" value="PIG-X"/>
    <property type="match status" value="1"/>
</dbReference>
<evidence type="ECO:0000256" key="5">
    <source>
        <dbReference type="ARBA" id="ARBA00022502"/>
    </source>
</evidence>
<comment type="caution">
    <text evidence="13">The sequence shown here is derived from an EMBL/GenBank/DDBJ whole genome shotgun (WGS) entry which is preliminary data.</text>
</comment>